<name>A0ABQ6XZB9_STRFR</name>
<evidence type="ECO:0000256" key="2">
    <source>
        <dbReference type="SAM" id="MobiDB-lite"/>
    </source>
</evidence>
<accession>A0ABQ6XZB9</accession>
<dbReference type="InterPro" id="IPR029058">
    <property type="entry name" value="AB_hydrolase_fold"/>
</dbReference>
<evidence type="ECO:0000256" key="1">
    <source>
        <dbReference type="ARBA" id="ARBA00022801"/>
    </source>
</evidence>
<evidence type="ECO:0000313" key="5">
    <source>
        <dbReference type="EMBL" id="KAF0650882.1"/>
    </source>
</evidence>
<evidence type="ECO:0000313" key="6">
    <source>
        <dbReference type="Proteomes" id="UP000731519"/>
    </source>
</evidence>
<dbReference type="Gene3D" id="3.40.50.1820">
    <property type="entry name" value="alpha/beta hydrolase"/>
    <property type="match status" value="1"/>
</dbReference>
<gene>
    <name evidence="5" type="ORF">K701_05765</name>
</gene>
<reference evidence="5 6" key="1">
    <citation type="submission" date="2013-05" db="EMBL/GenBank/DDBJ databases">
        <title>Genome Sequence of Streptomyces fradiae.</title>
        <authorList>
            <person name="Kirby R."/>
        </authorList>
    </citation>
    <scope>NUCLEOTIDE SEQUENCE [LARGE SCALE GENOMIC DNA]</scope>
    <source>
        <strain evidence="5 6">ATCC 10745</strain>
    </source>
</reference>
<keyword evidence="3" id="KW-1133">Transmembrane helix</keyword>
<sequence length="834" mass="88257">MGEWAGVAVSFPVFFFTVALVVVIAFWLLVLCGAAGTGTFDGDVPLDALGLGGLPVSVALSAMTVAGWVTALAGRAALDRLTGPGALRAVLSLAVLGAALAAGLQAARLLWRLAVRAVEGGGRAGVEECRREGCGAGAARCGSTGGGAARWGVARIGTVEAWALSEQREGPRWGVARRAARGWPREVIHRPGGMSVRRSMMDGMTEPTGLPESSLSTASSASASASASGSAASWAGLPDWEKRFRAPRVSLPDWAEDAPARALFVSNATGTYELYAWDRDTGGQRQVTDRPNGTTDGVLSPDGEWIWWFADTDGDEFGVWMRQPFAGGPDEPAVAGLAASYPAGLALGRDGTAVVGRSTEEEGTTVHVVRPGGLPVEIYRHRESAGVGDLSRDGTLVALEHTEHGDAMHAALRVVRLDGSLVAELDDTKGGTKDLGLTVMGFAPVEGDGRLLIGHQRRGRWEPMIWDVASGRETELGLDLPGDVGAEWFPDGSGLLIAHDFEARTELWRYDIASGRLTRLDTPAGSVSGATARPDGSVEYLWSSAAEPPVVRSSTGAVVLDPPGPKAPPSVAVEDVWVDGPGGRVHALVQRPEGAAGPLPTVFDLHGGPAWHYSDTFAAGPAAWLDHGYAVVRVNYRGSTGYGREWTDALRHRVGLIELEDVTAVREWAVSSGLADPERLVLTGGSWGGYLTLLGLGTQPDVWAVGIADVPVADYVTAYRDQMEALRPLDRTLFGGSPEEVPERFRASSPITYVDEVRAPVYIAAGLNDPRCPIRQVENYVERLAARGAVHEVYRYDAGHGSLVVEERIKQVRQELEFAARHLPSATGTRPEGG</sequence>
<comment type="caution">
    <text evidence="5">The sequence shown here is derived from an EMBL/GenBank/DDBJ whole genome shotgun (WGS) entry which is preliminary data.</text>
</comment>
<protein>
    <recommendedName>
        <fullName evidence="4">Peptidase S9 prolyl oligopeptidase catalytic domain-containing protein</fullName>
    </recommendedName>
</protein>
<feature type="transmembrane region" description="Helical" evidence="3">
    <location>
        <begin position="56"/>
        <end position="78"/>
    </location>
</feature>
<proteinExistence type="predicted"/>
<keyword evidence="1" id="KW-0378">Hydrolase</keyword>
<feature type="transmembrane region" description="Helical" evidence="3">
    <location>
        <begin position="12"/>
        <end position="36"/>
    </location>
</feature>
<dbReference type="Pfam" id="PF00326">
    <property type="entry name" value="Peptidase_S9"/>
    <property type="match status" value="1"/>
</dbReference>
<dbReference type="Gene3D" id="2.120.10.30">
    <property type="entry name" value="TolB, C-terminal domain"/>
    <property type="match status" value="2"/>
</dbReference>
<keyword evidence="3" id="KW-0812">Transmembrane</keyword>
<dbReference type="EMBL" id="ASYR01000006">
    <property type="protein sequence ID" value="KAF0650882.1"/>
    <property type="molecule type" value="Genomic_DNA"/>
</dbReference>
<dbReference type="PANTHER" id="PTHR42776:SF27">
    <property type="entry name" value="DIPEPTIDYL PEPTIDASE FAMILY MEMBER 6"/>
    <property type="match status" value="1"/>
</dbReference>
<keyword evidence="3" id="KW-0472">Membrane</keyword>
<evidence type="ECO:0000259" key="4">
    <source>
        <dbReference type="Pfam" id="PF00326"/>
    </source>
</evidence>
<feature type="transmembrane region" description="Helical" evidence="3">
    <location>
        <begin position="90"/>
        <end position="111"/>
    </location>
</feature>
<feature type="region of interest" description="Disordered" evidence="2">
    <location>
        <begin position="196"/>
        <end position="222"/>
    </location>
</feature>
<dbReference type="PANTHER" id="PTHR42776">
    <property type="entry name" value="SERINE PEPTIDASE S9 FAMILY MEMBER"/>
    <property type="match status" value="1"/>
</dbReference>
<evidence type="ECO:0000256" key="3">
    <source>
        <dbReference type="SAM" id="Phobius"/>
    </source>
</evidence>
<feature type="compositionally biased region" description="Low complexity" evidence="2">
    <location>
        <begin position="213"/>
        <end position="222"/>
    </location>
</feature>
<dbReference type="Proteomes" id="UP000731519">
    <property type="component" value="Unassembled WGS sequence"/>
</dbReference>
<dbReference type="SUPFAM" id="SSF82171">
    <property type="entry name" value="DPP6 N-terminal domain-like"/>
    <property type="match status" value="1"/>
</dbReference>
<dbReference type="InterPro" id="IPR001375">
    <property type="entry name" value="Peptidase_S9_cat"/>
</dbReference>
<keyword evidence="6" id="KW-1185">Reference proteome</keyword>
<organism evidence="5 6">
    <name type="scientific">Streptomyces fradiae ATCC 10745 = DSM 40063</name>
    <dbReference type="NCBI Taxonomy" id="1319510"/>
    <lineage>
        <taxon>Bacteria</taxon>
        <taxon>Bacillati</taxon>
        <taxon>Actinomycetota</taxon>
        <taxon>Actinomycetes</taxon>
        <taxon>Kitasatosporales</taxon>
        <taxon>Streptomycetaceae</taxon>
        <taxon>Streptomyces</taxon>
    </lineage>
</organism>
<dbReference type="SUPFAM" id="SSF53474">
    <property type="entry name" value="alpha/beta-Hydrolases"/>
    <property type="match status" value="1"/>
</dbReference>
<feature type="domain" description="Peptidase S9 prolyl oligopeptidase catalytic" evidence="4">
    <location>
        <begin position="623"/>
        <end position="823"/>
    </location>
</feature>
<dbReference type="InterPro" id="IPR011042">
    <property type="entry name" value="6-blade_b-propeller_TolB-like"/>
</dbReference>